<proteinExistence type="predicted"/>
<dbReference type="STRING" id="1547283.A9C19_19025"/>
<protein>
    <submittedName>
        <fullName evidence="1">Restriction endonuclease</fullName>
    </submittedName>
</protein>
<dbReference type="EMBL" id="CP016020">
    <property type="protein sequence ID" value="APH06621.1"/>
    <property type="molecule type" value="Genomic_DNA"/>
</dbReference>
<evidence type="ECO:0000313" key="1">
    <source>
        <dbReference type="EMBL" id="APH06621.1"/>
    </source>
</evidence>
<dbReference type="Proteomes" id="UP000181936">
    <property type="component" value="Chromosome"/>
</dbReference>
<organism evidence="1 2">
    <name type="scientific">Bacillus weihaiensis</name>
    <dbReference type="NCBI Taxonomy" id="1547283"/>
    <lineage>
        <taxon>Bacteria</taxon>
        <taxon>Bacillati</taxon>
        <taxon>Bacillota</taxon>
        <taxon>Bacilli</taxon>
        <taxon>Bacillales</taxon>
        <taxon>Bacillaceae</taxon>
        <taxon>Bacillus</taxon>
    </lineage>
</organism>
<dbReference type="GO" id="GO:0004519">
    <property type="term" value="F:endonuclease activity"/>
    <property type="evidence" value="ECO:0007669"/>
    <property type="project" value="UniProtKB-KW"/>
</dbReference>
<sequence>MTYRIEEKKWILYRHTSDFNIISTVAIELKSFNRTLISEDKKLNLLQRLREMNFYTGRNPGMPLDSINHRINTLEFFMFGYKDKVDGQKRFLFSPLGNLFLNNIGNKEKIRKIFLTMLWALQFPHTYGGTDRVFEVFPFRLIFKLLTDERLEYKLYAFEYAYLVAFTQSINDEKYEELVNDIINLRALSNAEIEILFNNKRHVLVNAVYEWDYYYRRLFEQIGLFNVELGDQICRIQQGNTNTFRKVTRNSVSISDHIYDYCLKLLEEFPFDEQPLKLNDPERLKKDIIKEIHSFYPKTLLREIGELDNELELKLLELPKLIEQYSNNNDGAEAYLFEDVLVDGFNMFHNVQAEKIGGAGNTDIECLYIDGNMKFAVDAKSTKNKLSSLNAGRLALHREKIGGEYTIVVTSRYVPAVRNDIRNTPTVIILARTFSEFLYNCINNDVREVGYSDFNEIISNNLGNDVSNLVSDLTINMFSVQEN</sequence>
<name>A0A1L3MWA3_9BACI</name>
<keyword evidence="1" id="KW-0378">Hydrolase</keyword>
<keyword evidence="1" id="KW-0255">Endonuclease</keyword>
<dbReference type="RefSeq" id="WP_072581422.1">
    <property type="nucleotide sequence ID" value="NZ_CP016020.1"/>
</dbReference>
<keyword evidence="2" id="KW-1185">Reference proteome</keyword>
<accession>A0A1L3MWA3</accession>
<dbReference type="REBASE" id="174268">
    <property type="entry name" value="BspAlg07ORF19030P"/>
</dbReference>
<dbReference type="OrthoDB" id="1266499at2"/>
<keyword evidence="1" id="KW-0540">Nuclease</keyword>
<reference evidence="1 2" key="1">
    <citation type="journal article" date="2016" name="Sci. Rep.">
        <title>Complete genome sequence and transcriptomic analysis of a novel marine strain Bacillus weihaiensis reveals the mechanism of brown algae degradation.</title>
        <authorList>
            <person name="Zhu Y."/>
            <person name="Chen P."/>
            <person name="Bao Y."/>
            <person name="Men Y."/>
            <person name="Zeng Y."/>
            <person name="Yang J."/>
            <person name="Sun J."/>
            <person name="Sun Y."/>
        </authorList>
    </citation>
    <scope>NUCLEOTIDE SEQUENCE [LARGE SCALE GENOMIC DNA]</scope>
    <source>
        <strain evidence="1 2">Alg07</strain>
    </source>
</reference>
<dbReference type="KEGG" id="bwh:A9C19_19025"/>
<dbReference type="AlphaFoldDB" id="A0A1L3MWA3"/>
<gene>
    <name evidence="1" type="ORF">A9C19_19025</name>
</gene>
<evidence type="ECO:0000313" key="2">
    <source>
        <dbReference type="Proteomes" id="UP000181936"/>
    </source>
</evidence>